<proteinExistence type="inferred from homology"/>
<evidence type="ECO:0000313" key="7">
    <source>
        <dbReference type="Proteomes" id="UP000002596"/>
    </source>
</evidence>
<dbReference type="GO" id="GO:0006865">
    <property type="term" value="P:amino acid transport"/>
    <property type="evidence" value="ECO:0007669"/>
    <property type="project" value="TreeGrafter"/>
</dbReference>
<evidence type="ECO:0000256" key="2">
    <source>
        <dbReference type="ARBA" id="ARBA00022448"/>
    </source>
</evidence>
<dbReference type="InterPro" id="IPR001638">
    <property type="entry name" value="Solute-binding_3/MltF_N"/>
</dbReference>
<name>A1TUH7_PARC0</name>
<dbReference type="SUPFAM" id="SSF53850">
    <property type="entry name" value="Periplasmic binding protein-like II"/>
    <property type="match status" value="1"/>
</dbReference>
<organism evidence="6 7">
    <name type="scientific">Paracidovorax citrulli (strain AAC00-1)</name>
    <name type="common">Acidovorax citrulli</name>
    <dbReference type="NCBI Taxonomy" id="397945"/>
    <lineage>
        <taxon>Bacteria</taxon>
        <taxon>Pseudomonadati</taxon>
        <taxon>Pseudomonadota</taxon>
        <taxon>Betaproteobacteria</taxon>
        <taxon>Burkholderiales</taxon>
        <taxon>Comamonadaceae</taxon>
        <taxon>Paracidovorax</taxon>
    </lineage>
</organism>
<dbReference type="STRING" id="397945.Aave_4074"/>
<dbReference type="CDD" id="cd13688">
    <property type="entry name" value="PBP2_GltI_DEBP"/>
    <property type="match status" value="1"/>
</dbReference>
<evidence type="ECO:0000256" key="1">
    <source>
        <dbReference type="ARBA" id="ARBA00010333"/>
    </source>
</evidence>
<feature type="chain" id="PRO_5002638461" evidence="4">
    <location>
        <begin position="43"/>
        <end position="314"/>
    </location>
</feature>
<evidence type="ECO:0000256" key="4">
    <source>
        <dbReference type="SAM" id="SignalP"/>
    </source>
</evidence>
<reference evidence="6" key="1">
    <citation type="submission" date="2006-12" db="EMBL/GenBank/DDBJ databases">
        <title>Complete sequence of Acidovorax avenae subsp. citrulli AAC00-1.</title>
        <authorList>
            <consortium name="US DOE Joint Genome Institute"/>
            <person name="Copeland A."/>
            <person name="Lucas S."/>
            <person name="Lapidus A."/>
            <person name="Barry K."/>
            <person name="Detter J.C."/>
            <person name="Glavina del Rio T."/>
            <person name="Dalin E."/>
            <person name="Tice H."/>
            <person name="Pitluck S."/>
            <person name="Kiss H."/>
            <person name="Brettin T."/>
            <person name="Bruce D."/>
            <person name="Han C."/>
            <person name="Tapia R."/>
            <person name="Gilna P."/>
            <person name="Schmutz J."/>
            <person name="Larimer F."/>
            <person name="Land M."/>
            <person name="Hauser L."/>
            <person name="Kyrpides N."/>
            <person name="Kim E."/>
            <person name="Stahl D."/>
            <person name="Richardson P."/>
        </authorList>
    </citation>
    <scope>NUCLEOTIDE SEQUENCE</scope>
    <source>
        <strain evidence="6">AAC00-1</strain>
    </source>
</reference>
<dbReference type="AlphaFoldDB" id="A1TUH7"/>
<feature type="domain" description="Solute-binding protein family 3/N-terminal" evidence="5">
    <location>
        <begin position="53"/>
        <end position="285"/>
    </location>
</feature>
<keyword evidence="3 4" id="KW-0732">Signal</keyword>
<dbReference type="KEGG" id="aav:Aave_4074"/>
<gene>
    <name evidence="6" type="ordered locus">Aave_4074</name>
</gene>
<dbReference type="Proteomes" id="UP000002596">
    <property type="component" value="Chromosome"/>
</dbReference>
<sequence length="314" mass="34646">MPVWRGFCVGPYSIPRQTMNPVRPWRALLGAASLCCAVASHAGVLERIASGGKLVVAYRDAASPFAFKDAAGRPAGYAVELCQRVAEAVRRKTGRKGMEIAYVPVDLGNRMEAITQGGADLECGSSTNNAERRQNVAFTIPHFITGTRLLVKASSPIERIEDMGGHKLVSTRGTTALRAVQQLNREHALQINVIEAPDDQRAVEMVEKGEADAFAMDDVLLYAFAAGRPDPKALKVVGKFVTAEALAIMLPKDDPEFKKVVDDEMRRLISSREIHPIYDRWFLQPAPPTNRALNLPVSYLLREFWKYPSDQVPF</sequence>
<dbReference type="Pfam" id="PF00497">
    <property type="entry name" value="SBP_bac_3"/>
    <property type="match status" value="1"/>
</dbReference>
<evidence type="ECO:0000259" key="5">
    <source>
        <dbReference type="SMART" id="SM00062"/>
    </source>
</evidence>
<feature type="signal peptide" evidence="4">
    <location>
        <begin position="1"/>
        <end position="42"/>
    </location>
</feature>
<dbReference type="HOGENOM" id="CLU_019602_0_0_4"/>
<evidence type="ECO:0000256" key="3">
    <source>
        <dbReference type="ARBA" id="ARBA00022729"/>
    </source>
</evidence>
<dbReference type="Gene3D" id="3.40.190.10">
    <property type="entry name" value="Periplasmic binding protein-like II"/>
    <property type="match status" value="2"/>
</dbReference>
<accession>A1TUH7</accession>
<dbReference type="eggNOG" id="COG0834">
    <property type="taxonomic scope" value="Bacteria"/>
</dbReference>
<dbReference type="GO" id="GO:0005576">
    <property type="term" value="C:extracellular region"/>
    <property type="evidence" value="ECO:0007669"/>
    <property type="project" value="TreeGrafter"/>
</dbReference>
<keyword evidence="2" id="KW-0813">Transport</keyword>
<dbReference type="PANTHER" id="PTHR30085">
    <property type="entry name" value="AMINO ACID ABC TRANSPORTER PERMEASE"/>
    <property type="match status" value="1"/>
</dbReference>
<protein>
    <submittedName>
        <fullName evidence="6">Amino acid ABC transporter substrate-binding protein, PAAT family</fullName>
    </submittedName>
</protein>
<dbReference type="SMART" id="SM00062">
    <property type="entry name" value="PBPb"/>
    <property type="match status" value="1"/>
</dbReference>
<dbReference type="EMBL" id="CP000512">
    <property type="protein sequence ID" value="ABM34615.1"/>
    <property type="molecule type" value="Genomic_DNA"/>
</dbReference>
<evidence type="ECO:0000313" key="6">
    <source>
        <dbReference type="EMBL" id="ABM34615.1"/>
    </source>
</evidence>
<dbReference type="PANTHER" id="PTHR30085:SF2">
    <property type="entry name" value="GLUTAMATE_ASPARTATE IMPORT SOLUTE-BINDING PROTEIN"/>
    <property type="match status" value="1"/>
</dbReference>
<dbReference type="GO" id="GO:0030288">
    <property type="term" value="C:outer membrane-bounded periplasmic space"/>
    <property type="evidence" value="ECO:0007669"/>
    <property type="project" value="TreeGrafter"/>
</dbReference>
<dbReference type="InterPro" id="IPR051455">
    <property type="entry name" value="Bact_solute-bind_prot3"/>
</dbReference>
<comment type="similarity">
    <text evidence="1">Belongs to the bacterial solute-binding protein 3 family.</text>
</comment>